<sequence>MITWSYNINTRTIEVTPSQIANRKQNN</sequence>
<dbReference type="EMBL" id="GGEC01027585">
    <property type="protein sequence ID" value="MBX08069.1"/>
    <property type="molecule type" value="Transcribed_RNA"/>
</dbReference>
<proteinExistence type="predicted"/>
<evidence type="ECO:0000313" key="1">
    <source>
        <dbReference type="EMBL" id="MBX08069.1"/>
    </source>
</evidence>
<reference evidence="1" key="1">
    <citation type="submission" date="2018-02" db="EMBL/GenBank/DDBJ databases">
        <title>Rhizophora mucronata_Transcriptome.</title>
        <authorList>
            <person name="Meera S.P."/>
            <person name="Sreeshan A."/>
            <person name="Augustine A."/>
        </authorList>
    </citation>
    <scope>NUCLEOTIDE SEQUENCE</scope>
    <source>
        <tissue evidence="1">Leaf</tissue>
    </source>
</reference>
<accession>A0A2P2KQR5</accession>
<organism evidence="1">
    <name type="scientific">Rhizophora mucronata</name>
    <name type="common">Asiatic mangrove</name>
    <dbReference type="NCBI Taxonomy" id="61149"/>
    <lineage>
        <taxon>Eukaryota</taxon>
        <taxon>Viridiplantae</taxon>
        <taxon>Streptophyta</taxon>
        <taxon>Embryophyta</taxon>
        <taxon>Tracheophyta</taxon>
        <taxon>Spermatophyta</taxon>
        <taxon>Magnoliopsida</taxon>
        <taxon>eudicotyledons</taxon>
        <taxon>Gunneridae</taxon>
        <taxon>Pentapetalae</taxon>
        <taxon>rosids</taxon>
        <taxon>fabids</taxon>
        <taxon>Malpighiales</taxon>
        <taxon>Rhizophoraceae</taxon>
        <taxon>Rhizophora</taxon>
    </lineage>
</organism>
<protein>
    <submittedName>
        <fullName evidence="1">Uncharacterized protein</fullName>
    </submittedName>
</protein>
<name>A0A2P2KQR5_RHIMU</name>
<dbReference type="AlphaFoldDB" id="A0A2P2KQR5"/>